<evidence type="ECO:0000313" key="2">
    <source>
        <dbReference type="Proteomes" id="UP001164693"/>
    </source>
</evidence>
<evidence type="ECO:0000313" key="1">
    <source>
        <dbReference type="EMBL" id="WAX55514.1"/>
    </source>
</evidence>
<sequence length="289" mass="30802">MIDSGRPMSGLLAGNGTAMVHALVYHHPTPDAPPAALAELVDPLDGVDGQPDDWQLSMRKLLAHRDEHVHDVWSTFSAWRRTFVADRVLGDVATVRSFVTWAETVGDVQSLHPLNLPAARVEWKNAPRMAWQTQQIATAARARGDLGLAITNPQRSGIVRGFVVGDEPVLLLEDRGASVSAVPDGLEIVDPKASTLPRTLLVHGWVLDTDGLTAITDEGPVSMASPAGGRLLALVAPGVTNASVGPAQLCSIFSSLMTSMQDIAQLAASDHVPVWIRTGNVGSSRYVVR</sequence>
<keyword evidence="2" id="KW-1185">Reference proteome</keyword>
<protein>
    <submittedName>
        <fullName evidence="1">Uncharacterized protein</fullName>
    </submittedName>
</protein>
<name>A0ABY7JWG2_9ACTN</name>
<dbReference type="RefSeq" id="WP_269442030.1">
    <property type="nucleotide sequence ID" value="NZ_CP097463.1"/>
</dbReference>
<organism evidence="1 2">
    <name type="scientific">Jatrophihabitans cynanchi</name>
    <dbReference type="NCBI Taxonomy" id="2944128"/>
    <lineage>
        <taxon>Bacteria</taxon>
        <taxon>Bacillati</taxon>
        <taxon>Actinomycetota</taxon>
        <taxon>Actinomycetes</taxon>
        <taxon>Jatrophihabitantales</taxon>
        <taxon>Jatrophihabitantaceae</taxon>
        <taxon>Jatrophihabitans</taxon>
    </lineage>
</organism>
<proteinExistence type="predicted"/>
<dbReference type="EMBL" id="CP097463">
    <property type="protein sequence ID" value="WAX55514.1"/>
    <property type="molecule type" value="Genomic_DNA"/>
</dbReference>
<reference evidence="1" key="1">
    <citation type="submission" date="2022-05" db="EMBL/GenBank/DDBJ databases">
        <title>Jatrophihabitans sp. SB3-54 whole genome sequence.</title>
        <authorList>
            <person name="Suh M.K."/>
            <person name="Eom M.K."/>
            <person name="Kim J.S."/>
            <person name="Kim H.S."/>
            <person name="Do H.E."/>
            <person name="Shin Y.K."/>
            <person name="Lee J.-S."/>
        </authorList>
    </citation>
    <scope>NUCLEOTIDE SEQUENCE</scope>
    <source>
        <strain evidence="1">SB3-54</strain>
    </source>
</reference>
<accession>A0ABY7JWG2</accession>
<dbReference type="Proteomes" id="UP001164693">
    <property type="component" value="Chromosome"/>
</dbReference>
<gene>
    <name evidence="1" type="ORF">M6B22_13285</name>
</gene>